<dbReference type="InterPro" id="IPR002104">
    <property type="entry name" value="Integrase_catalytic"/>
</dbReference>
<evidence type="ECO:0000256" key="1">
    <source>
        <dbReference type="ARBA" id="ARBA00008857"/>
    </source>
</evidence>
<evidence type="ECO:0000256" key="6">
    <source>
        <dbReference type="ARBA" id="ARBA00023195"/>
    </source>
</evidence>
<name>A0A8S5LJC0_9CAUD</name>
<keyword evidence="4" id="KW-0378">Hydrolase</keyword>
<dbReference type="GO" id="GO:0015074">
    <property type="term" value="P:DNA integration"/>
    <property type="evidence" value="ECO:0007669"/>
    <property type="project" value="InterPro"/>
</dbReference>
<dbReference type="Pfam" id="PF00589">
    <property type="entry name" value="Phage_integrase"/>
    <property type="match status" value="1"/>
</dbReference>
<dbReference type="EMBL" id="BK015861">
    <property type="protein sequence ID" value="DAD70118.1"/>
    <property type="molecule type" value="Genomic_DNA"/>
</dbReference>
<dbReference type="GO" id="GO:0044826">
    <property type="term" value="P:viral genome integration into host DNA"/>
    <property type="evidence" value="ECO:0007669"/>
    <property type="project" value="UniProtKB-KW"/>
</dbReference>
<proteinExistence type="inferred from homology"/>
<keyword evidence="3" id="KW-0808">Transferase</keyword>
<keyword evidence="5" id="KW-0233">DNA recombination</keyword>
<keyword evidence="6" id="KW-1179">Viral genome integration</keyword>
<evidence type="ECO:0000256" key="4">
    <source>
        <dbReference type="ARBA" id="ARBA00022801"/>
    </source>
</evidence>
<reference evidence="8" key="1">
    <citation type="journal article" date="2021" name="Proc. Natl. Acad. Sci. U.S.A.">
        <title>A Catalog of Tens of Thousands of Viruses from Human Metagenomes Reveals Hidden Associations with Chronic Diseases.</title>
        <authorList>
            <person name="Tisza M.J."/>
            <person name="Buck C.B."/>
        </authorList>
    </citation>
    <scope>NUCLEOTIDE SEQUENCE</scope>
    <source>
        <strain evidence="8">Ct3o911</strain>
    </source>
</reference>
<organism evidence="8">
    <name type="scientific">Siphoviridae sp. ct3o911</name>
    <dbReference type="NCBI Taxonomy" id="2827560"/>
    <lineage>
        <taxon>Viruses</taxon>
        <taxon>Duplodnaviria</taxon>
        <taxon>Heunggongvirae</taxon>
        <taxon>Uroviricota</taxon>
        <taxon>Caudoviricetes</taxon>
    </lineage>
</organism>
<comment type="similarity">
    <text evidence="1">Belongs to the 'phage' integrase family.</text>
</comment>
<keyword evidence="6" id="KW-0229">DNA integration</keyword>
<feature type="domain" description="Tyr recombinase" evidence="7">
    <location>
        <begin position="82"/>
        <end position="289"/>
    </location>
</feature>
<dbReference type="PROSITE" id="PS51898">
    <property type="entry name" value="TYR_RECOMBINASE"/>
    <property type="match status" value="1"/>
</dbReference>
<dbReference type="GO" id="GO:0075713">
    <property type="term" value="P:establishment of integrated proviral latency"/>
    <property type="evidence" value="ECO:0007669"/>
    <property type="project" value="UniProtKB-KW"/>
</dbReference>
<evidence type="ECO:0000259" key="7">
    <source>
        <dbReference type="PROSITE" id="PS51898"/>
    </source>
</evidence>
<evidence type="ECO:0000256" key="3">
    <source>
        <dbReference type="ARBA" id="ARBA00022679"/>
    </source>
</evidence>
<dbReference type="SUPFAM" id="SSF56349">
    <property type="entry name" value="DNA breaking-rejoining enzymes"/>
    <property type="match status" value="1"/>
</dbReference>
<dbReference type="PANTHER" id="PTHR30349">
    <property type="entry name" value="PHAGE INTEGRASE-RELATED"/>
    <property type="match status" value="1"/>
</dbReference>
<evidence type="ECO:0000256" key="5">
    <source>
        <dbReference type="ARBA" id="ARBA00023172"/>
    </source>
</evidence>
<dbReference type="PANTHER" id="PTHR30349:SF82">
    <property type="entry name" value="INTEGRASE_RECOMBINASE YOEC-RELATED"/>
    <property type="match status" value="1"/>
</dbReference>
<dbReference type="Gene3D" id="1.10.443.10">
    <property type="entry name" value="Intergrase catalytic core"/>
    <property type="match status" value="1"/>
</dbReference>
<dbReference type="InterPro" id="IPR013762">
    <property type="entry name" value="Integrase-like_cat_sf"/>
</dbReference>
<dbReference type="GO" id="GO:0016787">
    <property type="term" value="F:hydrolase activity"/>
    <property type="evidence" value="ECO:0007669"/>
    <property type="project" value="UniProtKB-KW"/>
</dbReference>
<evidence type="ECO:0000256" key="2">
    <source>
        <dbReference type="ARBA" id="ARBA00016082"/>
    </source>
</evidence>
<dbReference type="GO" id="GO:0003677">
    <property type="term" value="F:DNA binding"/>
    <property type="evidence" value="ECO:0007669"/>
    <property type="project" value="InterPro"/>
</dbReference>
<dbReference type="GO" id="GO:0006310">
    <property type="term" value="P:DNA recombination"/>
    <property type="evidence" value="ECO:0007669"/>
    <property type="project" value="UniProtKB-KW"/>
</dbReference>
<sequence length="298" mass="32688">MKRSNKLVAATNAANESKIQALTAMLLRAKTQDERSVLIEALAEANNMNIVVGGAHKTPVRSHDRCLTLSPYKSNGARKATAAEPIRNQDDFRAIGNYLLTHGNERNRQRNYTLYICGITLGLRVGDLLNLTIGDVYDLAEASVRGHLQIINQKTHKRTTDLITPMAANAITDLVNEIRTAQSGVLDASWPLFQSQKWCRAGGMTKKLSKSQVYRFLTEAAKACEVQGHISTHSMRKTYGYAANSTLSQSGVPAAQIMETLQAKFRHSDQTTTMRYIGLQQEQIDATALSVDAALGGL</sequence>
<protein>
    <recommendedName>
        <fullName evidence="2">Integrase</fullName>
    </recommendedName>
</protein>
<evidence type="ECO:0000313" key="8">
    <source>
        <dbReference type="EMBL" id="DAD70118.1"/>
    </source>
</evidence>
<keyword evidence="6" id="KW-1160">Virus entry into host cell</keyword>
<accession>A0A8S5LJC0</accession>
<dbReference type="GO" id="GO:0016740">
    <property type="term" value="F:transferase activity"/>
    <property type="evidence" value="ECO:0007669"/>
    <property type="project" value="UniProtKB-KW"/>
</dbReference>
<dbReference type="InterPro" id="IPR011010">
    <property type="entry name" value="DNA_brk_join_enz"/>
</dbReference>
<dbReference type="InterPro" id="IPR050090">
    <property type="entry name" value="Tyrosine_recombinase_XerCD"/>
</dbReference>